<name>A0A940P7T3_9ENTE</name>
<keyword evidence="5" id="KW-1185">Reference proteome</keyword>
<gene>
    <name evidence="4" type="ORF">I6N95_00765</name>
</gene>
<dbReference type="RefSeq" id="WP_209524431.1">
    <property type="nucleotide sequence ID" value="NZ_JAEEGA010000001.1"/>
</dbReference>
<dbReference type="PANTHER" id="PTHR36539">
    <property type="entry name" value="ETHANOLAMINE UTILIZATION PROTEIN EUTN"/>
    <property type="match status" value="1"/>
</dbReference>
<sequence>MIIGTVTGSVWATRKDEKLNGLKLMVVAVEQKKSVMTSIIAADIVGAGQGDQVIITMGSSARLAVSRETMESKIPVDAAIIGIVDSVES</sequence>
<dbReference type="EMBL" id="JAEEGA010000001">
    <property type="protein sequence ID" value="MBP1039527.1"/>
    <property type="molecule type" value="Genomic_DNA"/>
</dbReference>
<dbReference type="Gene3D" id="2.40.50.220">
    <property type="entry name" value="EutN/Ccml"/>
    <property type="match status" value="1"/>
</dbReference>
<dbReference type="PROSITE" id="PS51932">
    <property type="entry name" value="BMV"/>
    <property type="match status" value="1"/>
</dbReference>
<dbReference type="InterPro" id="IPR036677">
    <property type="entry name" value="EutN_CcmL_sf"/>
</dbReference>
<evidence type="ECO:0000313" key="4">
    <source>
        <dbReference type="EMBL" id="MBP1039527.1"/>
    </source>
</evidence>
<evidence type="ECO:0000256" key="3">
    <source>
        <dbReference type="ARBA" id="ARBA00024446"/>
    </source>
</evidence>
<keyword evidence="2" id="KW-1282">Carboxysome</keyword>
<comment type="subcellular location">
    <subcellularLocation>
        <location evidence="1">Carboxysome</location>
    </subcellularLocation>
</comment>
<dbReference type="AlphaFoldDB" id="A0A940P7T3"/>
<dbReference type="Proteomes" id="UP000674938">
    <property type="component" value="Unassembled WGS sequence"/>
</dbReference>
<dbReference type="Pfam" id="PF03319">
    <property type="entry name" value="EutN_CcmL"/>
    <property type="match status" value="1"/>
</dbReference>
<evidence type="ECO:0000313" key="5">
    <source>
        <dbReference type="Proteomes" id="UP000674938"/>
    </source>
</evidence>
<dbReference type="SUPFAM" id="SSF159133">
    <property type="entry name" value="EutN/CcmL-like"/>
    <property type="match status" value="1"/>
</dbReference>
<organism evidence="4 5">
    <name type="scientific">Vagococcus allomyrinae</name>
    <dbReference type="NCBI Taxonomy" id="2794353"/>
    <lineage>
        <taxon>Bacteria</taxon>
        <taxon>Bacillati</taxon>
        <taxon>Bacillota</taxon>
        <taxon>Bacilli</taxon>
        <taxon>Lactobacillales</taxon>
        <taxon>Enterococcaceae</taxon>
        <taxon>Vagococcus</taxon>
    </lineage>
</organism>
<dbReference type="PANTHER" id="PTHR36539:SF2">
    <property type="entry name" value="ETHANOLAMINE UTILIZATION PROTEIN"/>
    <property type="match status" value="1"/>
</dbReference>
<evidence type="ECO:0000256" key="1">
    <source>
        <dbReference type="ARBA" id="ARBA00023587"/>
    </source>
</evidence>
<keyword evidence="3" id="KW-1283">Bacterial microcompartment</keyword>
<accession>A0A940P7T3</accession>
<reference evidence="4" key="1">
    <citation type="submission" date="2020-12" db="EMBL/GenBank/DDBJ databases">
        <title>Vagococcus allomyrinae sp. nov. and Enterococcus lavae sp. nov., isolated from the larvae of Allomyrina dichotoma.</title>
        <authorList>
            <person name="Lee S.D."/>
        </authorList>
    </citation>
    <scope>NUCLEOTIDE SEQUENCE</scope>
    <source>
        <strain evidence="4">BWB3-3</strain>
    </source>
</reference>
<dbReference type="GO" id="GO:0031470">
    <property type="term" value="C:carboxysome"/>
    <property type="evidence" value="ECO:0007669"/>
    <property type="project" value="UniProtKB-SubCell"/>
</dbReference>
<protein>
    <submittedName>
        <fullName evidence="4">EutN/CcmL family microcompartment protein</fullName>
    </submittedName>
</protein>
<proteinExistence type="predicted"/>
<evidence type="ECO:0000256" key="2">
    <source>
        <dbReference type="ARBA" id="ARBA00023669"/>
    </source>
</evidence>
<comment type="caution">
    <text evidence="4">The sequence shown here is derived from an EMBL/GenBank/DDBJ whole genome shotgun (WGS) entry which is preliminary data.</text>
</comment>
<dbReference type="CDD" id="cd01614">
    <property type="entry name" value="EutN_CcmL"/>
    <property type="match status" value="1"/>
</dbReference>
<dbReference type="InterPro" id="IPR004992">
    <property type="entry name" value="EutN_CcmL"/>
</dbReference>